<protein>
    <submittedName>
        <fullName evidence="8">S8 family peptidase</fullName>
    </submittedName>
</protein>
<keyword evidence="9" id="KW-1185">Reference proteome</keyword>
<dbReference type="CDD" id="cd07483">
    <property type="entry name" value="Peptidases_S8_Subtilisin_Novo-like"/>
    <property type="match status" value="1"/>
</dbReference>
<comment type="caution">
    <text evidence="8">The sequence shown here is derived from an EMBL/GenBank/DDBJ whole genome shotgun (WGS) entry which is preliminary data.</text>
</comment>
<dbReference type="PROSITE" id="PS00137">
    <property type="entry name" value="SUBTILASE_HIS"/>
    <property type="match status" value="1"/>
</dbReference>
<dbReference type="Pfam" id="PF00082">
    <property type="entry name" value="Peptidase_S8"/>
    <property type="match status" value="1"/>
</dbReference>
<dbReference type="PROSITE" id="PS00138">
    <property type="entry name" value="SUBTILASE_SER"/>
    <property type="match status" value="1"/>
</dbReference>
<keyword evidence="4 5" id="KW-0720">Serine protease</keyword>
<evidence type="ECO:0000256" key="5">
    <source>
        <dbReference type="PROSITE-ProRule" id="PRU01240"/>
    </source>
</evidence>
<dbReference type="PANTHER" id="PTHR43399">
    <property type="entry name" value="SUBTILISIN-RELATED"/>
    <property type="match status" value="1"/>
</dbReference>
<gene>
    <name evidence="8" type="ORF">GCM10023173_03780</name>
</gene>
<evidence type="ECO:0000313" key="9">
    <source>
        <dbReference type="Proteomes" id="UP001500394"/>
    </source>
</evidence>
<name>A0ABP8QVP0_9SPHI</name>
<feature type="active site" description="Charge relay system" evidence="5">
    <location>
        <position position="461"/>
    </location>
</feature>
<evidence type="ECO:0000256" key="1">
    <source>
        <dbReference type="ARBA" id="ARBA00011073"/>
    </source>
</evidence>
<dbReference type="PRINTS" id="PR00723">
    <property type="entry name" value="SUBTILISIN"/>
</dbReference>
<keyword evidence="6" id="KW-0732">Signal</keyword>
<dbReference type="InterPro" id="IPR000209">
    <property type="entry name" value="Peptidase_S8/S53_dom"/>
</dbReference>
<feature type="signal peptide" evidence="6">
    <location>
        <begin position="1"/>
        <end position="22"/>
    </location>
</feature>
<accession>A0ABP8QVP0</accession>
<evidence type="ECO:0000313" key="8">
    <source>
        <dbReference type="EMBL" id="GAA4511261.1"/>
    </source>
</evidence>
<reference evidence="9" key="1">
    <citation type="journal article" date="2019" name="Int. J. Syst. Evol. Microbiol.">
        <title>The Global Catalogue of Microorganisms (GCM) 10K type strain sequencing project: providing services to taxonomists for standard genome sequencing and annotation.</title>
        <authorList>
            <consortium name="The Broad Institute Genomics Platform"/>
            <consortium name="The Broad Institute Genome Sequencing Center for Infectious Disease"/>
            <person name="Wu L."/>
            <person name="Ma J."/>
        </authorList>
    </citation>
    <scope>NUCLEOTIDE SEQUENCE [LARGE SCALE GENOMIC DNA]</scope>
    <source>
        <strain evidence="9">JCM 17858</strain>
    </source>
</reference>
<feature type="domain" description="Peptidase S8/S53" evidence="7">
    <location>
        <begin position="63"/>
        <end position="497"/>
    </location>
</feature>
<dbReference type="PANTHER" id="PTHR43399:SF4">
    <property type="entry name" value="CELL WALL-ASSOCIATED PROTEASE"/>
    <property type="match status" value="1"/>
</dbReference>
<proteinExistence type="inferred from homology"/>
<evidence type="ECO:0000259" key="7">
    <source>
        <dbReference type="Pfam" id="PF00082"/>
    </source>
</evidence>
<keyword evidence="3 5" id="KW-0378">Hydrolase</keyword>
<dbReference type="InterPro" id="IPR023828">
    <property type="entry name" value="Peptidase_S8_Ser-AS"/>
</dbReference>
<dbReference type="RefSeq" id="WP_156138252.1">
    <property type="nucleotide sequence ID" value="NZ_BAABGR010000004.1"/>
</dbReference>
<comment type="similarity">
    <text evidence="1 5">Belongs to the peptidase S8 family.</text>
</comment>
<dbReference type="PROSITE" id="PS51892">
    <property type="entry name" value="SUBTILASE"/>
    <property type="match status" value="1"/>
</dbReference>
<dbReference type="Gene3D" id="3.40.50.200">
    <property type="entry name" value="Peptidase S8/S53 domain"/>
    <property type="match status" value="2"/>
</dbReference>
<dbReference type="Proteomes" id="UP001500394">
    <property type="component" value="Unassembled WGS sequence"/>
</dbReference>
<organism evidence="8 9">
    <name type="scientific">Sphingobacterium thermophilum</name>
    <dbReference type="NCBI Taxonomy" id="768534"/>
    <lineage>
        <taxon>Bacteria</taxon>
        <taxon>Pseudomonadati</taxon>
        <taxon>Bacteroidota</taxon>
        <taxon>Sphingobacteriia</taxon>
        <taxon>Sphingobacteriales</taxon>
        <taxon>Sphingobacteriaceae</taxon>
        <taxon>Sphingobacterium</taxon>
    </lineage>
</organism>
<dbReference type="InterPro" id="IPR051048">
    <property type="entry name" value="Peptidase_S8/S53_subtilisin"/>
</dbReference>
<sequence length="541" mass="60423">MKKTRLFIALLGISILPFTGLAQSKKEKAPENWYNLDYKTDGVMGISTEKAYELLKGRKASPVIVAVIDGGVDVEHEDLKDVLWINKKEAKPNGKDDDNNGYIDDKYGWNFIGGANGENVHYDNLEVTRLVRKYDPLYSSVLPSTKLNEQQRREFVAYQKMIADYTTKMDEASFGNNNYSRLKDNVDKIIAEIGKDPKDITKADIENYKTESRELKTTISIVKRAISEDSFEKFYKELNEAVKYFSAQVKYHLNKEYDSRHIVGDNYEDATERYYGNPDVKGPDASHGTHVAGIIAAKRNNNIGINGVADNVQIMAVRVVPDGDERDKDVANGIRYAVDNGAKIINMSFGKGYAYNKKAVDEAIRYAQEKDVLLVHAAGNDGKDIDINPNFPTKYFTDENEAVTGEAKNWITVGATSWKLDDNLLAEFSNYGYRTVDVFAPGVAIKSTMPENKYEEQQGTSMAAPVVSGLAAILRSYFPSLTAEEVRNIIIKSVTKVDQKVKIKKDGSTKKVYLDEISVSGGIVNAYNAVAEAINYLNSKK</sequence>
<evidence type="ECO:0000256" key="2">
    <source>
        <dbReference type="ARBA" id="ARBA00022670"/>
    </source>
</evidence>
<feature type="active site" description="Charge relay system" evidence="5">
    <location>
        <position position="287"/>
    </location>
</feature>
<feature type="chain" id="PRO_5046767875" evidence="6">
    <location>
        <begin position="23"/>
        <end position="541"/>
    </location>
</feature>
<feature type="active site" description="Charge relay system" evidence="5">
    <location>
        <position position="69"/>
    </location>
</feature>
<evidence type="ECO:0000256" key="4">
    <source>
        <dbReference type="ARBA" id="ARBA00022825"/>
    </source>
</evidence>
<keyword evidence="2 5" id="KW-0645">Protease</keyword>
<dbReference type="InterPro" id="IPR022398">
    <property type="entry name" value="Peptidase_S8_His-AS"/>
</dbReference>
<evidence type="ECO:0000256" key="3">
    <source>
        <dbReference type="ARBA" id="ARBA00022801"/>
    </source>
</evidence>
<dbReference type="InterPro" id="IPR015500">
    <property type="entry name" value="Peptidase_S8_subtilisin-rel"/>
</dbReference>
<dbReference type="EMBL" id="BAABGR010000004">
    <property type="protein sequence ID" value="GAA4511261.1"/>
    <property type="molecule type" value="Genomic_DNA"/>
</dbReference>
<dbReference type="SUPFAM" id="SSF52743">
    <property type="entry name" value="Subtilisin-like"/>
    <property type="match status" value="1"/>
</dbReference>
<evidence type="ECO:0000256" key="6">
    <source>
        <dbReference type="SAM" id="SignalP"/>
    </source>
</evidence>
<dbReference type="InterPro" id="IPR034080">
    <property type="entry name" value="Protease_P7-like_dom"/>
</dbReference>
<dbReference type="InterPro" id="IPR036852">
    <property type="entry name" value="Peptidase_S8/S53_dom_sf"/>
</dbReference>